<dbReference type="Proteomes" id="UP001497457">
    <property type="component" value="Chromosome 15b"/>
</dbReference>
<feature type="domain" description="Ubiquitin-like" evidence="3">
    <location>
        <begin position="248"/>
        <end position="320"/>
    </location>
</feature>
<keyword evidence="1" id="KW-1017">Isopeptide bond</keyword>
<evidence type="ECO:0000313" key="5">
    <source>
        <dbReference type="Proteomes" id="UP001497457"/>
    </source>
</evidence>
<dbReference type="GO" id="GO:0003729">
    <property type="term" value="F:mRNA binding"/>
    <property type="evidence" value="ECO:0007669"/>
    <property type="project" value="UniProtKB-ARBA"/>
</dbReference>
<dbReference type="SUPFAM" id="SSF54236">
    <property type="entry name" value="Ubiquitin-like"/>
    <property type="match status" value="4"/>
</dbReference>
<proteinExistence type="predicted"/>
<dbReference type="Gene3D" id="3.10.20.90">
    <property type="entry name" value="Phosphatidylinositol 3-kinase Catalytic Subunit, Chain A, domain 1"/>
    <property type="match status" value="4"/>
</dbReference>
<dbReference type="CDD" id="cd17039">
    <property type="entry name" value="Ubl_ubiquitin_like"/>
    <property type="match status" value="2"/>
</dbReference>
<evidence type="ECO:0000256" key="1">
    <source>
        <dbReference type="ARBA" id="ARBA00022499"/>
    </source>
</evidence>
<reference evidence="4" key="1">
    <citation type="submission" date="2024-10" db="EMBL/GenBank/DDBJ databases">
        <authorList>
            <person name="Ryan C."/>
        </authorList>
    </citation>
    <scope>NUCLEOTIDE SEQUENCE [LARGE SCALE GENOMIC DNA]</scope>
</reference>
<dbReference type="PRINTS" id="PR00348">
    <property type="entry name" value="UBIQUITIN"/>
</dbReference>
<gene>
    <name evidence="4" type="ORF">URODEC1_LOCUS28228</name>
</gene>
<protein>
    <recommendedName>
        <fullName evidence="3">Ubiquitin-like domain-containing protein</fullName>
    </recommendedName>
</protein>
<dbReference type="InterPro" id="IPR029071">
    <property type="entry name" value="Ubiquitin-like_domsf"/>
</dbReference>
<accession>A0ABC8XWM9</accession>
<keyword evidence="5" id="KW-1185">Reference proteome</keyword>
<dbReference type="Pfam" id="PF00240">
    <property type="entry name" value="ubiquitin"/>
    <property type="match status" value="4"/>
</dbReference>
<feature type="domain" description="Ubiquitin-like" evidence="3">
    <location>
        <begin position="99"/>
        <end position="168"/>
    </location>
</feature>
<name>A0ABC8XWM9_9POAL</name>
<organism evidence="4 5">
    <name type="scientific">Urochloa decumbens</name>
    <dbReference type="NCBI Taxonomy" id="240449"/>
    <lineage>
        <taxon>Eukaryota</taxon>
        <taxon>Viridiplantae</taxon>
        <taxon>Streptophyta</taxon>
        <taxon>Embryophyta</taxon>
        <taxon>Tracheophyta</taxon>
        <taxon>Spermatophyta</taxon>
        <taxon>Magnoliopsida</taxon>
        <taxon>Liliopsida</taxon>
        <taxon>Poales</taxon>
        <taxon>Poaceae</taxon>
        <taxon>PACMAD clade</taxon>
        <taxon>Panicoideae</taxon>
        <taxon>Panicodae</taxon>
        <taxon>Paniceae</taxon>
        <taxon>Melinidinae</taxon>
        <taxon>Urochloa</taxon>
    </lineage>
</organism>
<dbReference type="InterPro" id="IPR050158">
    <property type="entry name" value="Ubiquitin_ubiquitin-like"/>
</dbReference>
<evidence type="ECO:0000313" key="4">
    <source>
        <dbReference type="EMBL" id="CAL4933614.1"/>
    </source>
</evidence>
<dbReference type="SMART" id="SM00213">
    <property type="entry name" value="UBQ"/>
    <property type="match status" value="4"/>
</dbReference>
<evidence type="ECO:0000256" key="2">
    <source>
        <dbReference type="SAM" id="MobiDB-lite"/>
    </source>
</evidence>
<dbReference type="EMBL" id="OZ075125">
    <property type="protein sequence ID" value="CAL4933614.1"/>
    <property type="molecule type" value="Genomic_DNA"/>
</dbReference>
<dbReference type="AlphaFoldDB" id="A0ABC8XWM9"/>
<dbReference type="PROSITE" id="PS50053">
    <property type="entry name" value="UBIQUITIN_2"/>
    <property type="match status" value="4"/>
</dbReference>
<dbReference type="FunFam" id="3.10.20.90:FF:000211">
    <property type="entry name" value="Polyubiquitin 9"/>
    <property type="match status" value="1"/>
</dbReference>
<sequence>MGSTVWAETTTLKQPRIPHVFRWGSGDTYGSAECETERKTLGRGGGKQGRGGEQKHHRFRSFRFHCYATSTRHQHLRRRLRRRMKRGAMDSRQELPPHYKIYVKMVKEVALDVKCTDTVDQIKSKISSIEGIEKSQQVLFFGGNHLENNRRLADYNIMTNSSVDLYVTDGIQMSVSIPSVGKIIKLNLKKSQSVADVKAEIEQKGGIPLDEQILMYGGQQLEDHKILSQCGLSNGHALHVLVCPTGKLHISVNVDGERTVNLDVKSWYTVADVKLMIETLEGLPARSQILMRTQYGSAETLKDTETLQNQHIRNNDTLMLYQSIQFFIKTHEGRALTMLMRTCDTVDEVMEKVEERLPIKAGVYYLHYEGRVLCLGDTLQKYKVANNSTVDVRLRNSHVVSS</sequence>
<dbReference type="InterPro" id="IPR019956">
    <property type="entry name" value="Ubiquitin_dom"/>
</dbReference>
<dbReference type="InterPro" id="IPR000626">
    <property type="entry name" value="Ubiquitin-like_dom"/>
</dbReference>
<evidence type="ECO:0000259" key="3">
    <source>
        <dbReference type="PROSITE" id="PS50053"/>
    </source>
</evidence>
<feature type="domain" description="Ubiquitin-like" evidence="3">
    <location>
        <begin position="173"/>
        <end position="247"/>
    </location>
</feature>
<feature type="region of interest" description="Disordered" evidence="2">
    <location>
        <begin position="34"/>
        <end position="56"/>
    </location>
</feature>
<feature type="domain" description="Ubiquitin-like" evidence="3">
    <location>
        <begin position="324"/>
        <end position="395"/>
    </location>
</feature>
<dbReference type="PANTHER" id="PTHR10666">
    <property type="entry name" value="UBIQUITIN"/>
    <property type="match status" value="1"/>
</dbReference>
<feature type="compositionally biased region" description="Gly residues" evidence="2">
    <location>
        <begin position="42"/>
        <end position="51"/>
    </location>
</feature>